<dbReference type="EMBL" id="SRMF01000001">
    <property type="protein sequence ID" value="TGG95811.1"/>
    <property type="molecule type" value="Genomic_DNA"/>
</dbReference>
<gene>
    <name evidence="5" type="ORF">E4656_05230</name>
</gene>
<name>A0A4Z0WK04_9GAMM</name>
<dbReference type="PRINTS" id="PR00081">
    <property type="entry name" value="GDHRDH"/>
</dbReference>
<dbReference type="OrthoDB" id="9790785at2"/>
<evidence type="ECO:0000256" key="3">
    <source>
        <dbReference type="RuleBase" id="RU000363"/>
    </source>
</evidence>
<evidence type="ECO:0000313" key="6">
    <source>
        <dbReference type="Proteomes" id="UP000297475"/>
    </source>
</evidence>
<protein>
    <submittedName>
        <fullName evidence="5">YciK family oxidoreductase</fullName>
    </submittedName>
</protein>
<dbReference type="NCBIfam" id="NF006509">
    <property type="entry name" value="PRK08945.1"/>
    <property type="match status" value="1"/>
</dbReference>
<dbReference type="Proteomes" id="UP000297475">
    <property type="component" value="Unassembled WGS sequence"/>
</dbReference>
<dbReference type="InterPro" id="IPR002347">
    <property type="entry name" value="SDR_fam"/>
</dbReference>
<dbReference type="PANTHER" id="PTHR42901:SF1">
    <property type="entry name" value="ALCOHOL DEHYDROGENASE"/>
    <property type="match status" value="1"/>
</dbReference>
<evidence type="ECO:0000313" key="5">
    <source>
        <dbReference type="EMBL" id="TGG95811.1"/>
    </source>
</evidence>
<sequence length="255" mass="27763">MTQVTSIDLSAFQPEPDLLRDRVILITGAGSGIGAATAEACAASGATVILLGRTQEKLEQVDDRIRARIKDAEPVLMPFDLESREHESYHQIATAIEQQFGRLDGLVHSGAVLGQRTPIEQYNHAAWERVFQINVHGGFHLTRALLPLMKRGPQGRIVFLSSSVGRQGRAYWGAYAASKFAVEGLSETLADELKSQADFCVNVVNPGRTRTAMRVSAYPAEDPATVPTPESHVPLMLYLLSHHCSGQTGQSFDAQ</sequence>
<dbReference type="SMART" id="SM00822">
    <property type="entry name" value="PKS_KR"/>
    <property type="match status" value="1"/>
</dbReference>
<evidence type="ECO:0000259" key="4">
    <source>
        <dbReference type="SMART" id="SM00822"/>
    </source>
</evidence>
<dbReference type="GO" id="GO:0016491">
    <property type="term" value="F:oxidoreductase activity"/>
    <property type="evidence" value="ECO:0007669"/>
    <property type="project" value="UniProtKB-KW"/>
</dbReference>
<dbReference type="InterPro" id="IPR036291">
    <property type="entry name" value="NAD(P)-bd_dom_sf"/>
</dbReference>
<feature type="domain" description="Ketoreductase" evidence="4">
    <location>
        <begin position="22"/>
        <end position="209"/>
    </location>
</feature>
<dbReference type="Pfam" id="PF00106">
    <property type="entry name" value="adh_short"/>
    <property type="match status" value="1"/>
</dbReference>
<comment type="similarity">
    <text evidence="1 3">Belongs to the short-chain dehydrogenases/reductases (SDR) family.</text>
</comment>
<evidence type="ECO:0000256" key="1">
    <source>
        <dbReference type="ARBA" id="ARBA00006484"/>
    </source>
</evidence>
<dbReference type="PROSITE" id="PS00061">
    <property type="entry name" value="ADH_SHORT"/>
    <property type="match status" value="1"/>
</dbReference>
<dbReference type="AlphaFoldDB" id="A0A4Z0WK04"/>
<keyword evidence="6" id="KW-1185">Reference proteome</keyword>
<dbReference type="RefSeq" id="WP_135481776.1">
    <property type="nucleotide sequence ID" value="NZ_SRMF01000001.1"/>
</dbReference>
<keyword evidence="2" id="KW-0560">Oxidoreductase</keyword>
<reference evidence="5 6" key="1">
    <citation type="submission" date="2019-04" db="EMBL/GenBank/DDBJ databases">
        <title>Natronospirillum operosus gen. nov., sp. nov., a haloalkaliphilic satellite isolated from decaying biomass of laboratory culture of cyanobacterium Geitlerinema sp. and proposal of Natronospirillaceae fam. nov. and Saccharospirillaceae fam. nov.</title>
        <authorList>
            <person name="Kevbrin V."/>
            <person name="Boltyanskaya Y."/>
            <person name="Koziaeva V."/>
            <person name="Grouzdev D.S."/>
            <person name="Park M."/>
            <person name="Cho J."/>
        </authorList>
    </citation>
    <scope>NUCLEOTIDE SEQUENCE [LARGE SCALE GENOMIC DNA]</scope>
    <source>
        <strain evidence="5 6">G-116</strain>
    </source>
</reference>
<dbReference type="SUPFAM" id="SSF51735">
    <property type="entry name" value="NAD(P)-binding Rossmann-fold domains"/>
    <property type="match status" value="1"/>
</dbReference>
<evidence type="ECO:0000256" key="2">
    <source>
        <dbReference type="ARBA" id="ARBA00023002"/>
    </source>
</evidence>
<dbReference type="Gene3D" id="3.40.50.720">
    <property type="entry name" value="NAD(P)-binding Rossmann-like Domain"/>
    <property type="match status" value="1"/>
</dbReference>
<proteinExistence type="inferred from homology"/>
<organism evidence="5 6">
    <name type="scientific">Natronospirillum operosum</name>
    <dbReference type="NCBI Taxonomy" id="2759953"/>
    <lineage>
        <taxon>Bacteria</taxon>
        <taxon>Pseudomonadati</taxon>
        <taxon>Pseudomonadota</taxon>
        <taxon>Gammaproteobacteria</taxon>
        <taxon>Oceanospirillales</taxon>
        <taxon>Natronospirillaceae</taxon>
        <taxon>Natronospirillum</taxon>
    </lineage>
</organism>
<comment type="caution">
    <text evidence="5">The sequence shown here is derived from an EMBL/GenBank/DDBJ whole genome shotgun (WGS) entry which is preliminary data.</text>
</comment>
<dbReference type="PANTHER" id="PTHR42901">
    <property type="entry name" value="ALCOHOL DEHYDROGENASE"/>
    <property type="match status" value="1"/>
</dbReference>
<accession>A0A4Z0WK04</accession>
<dbReference type="InterPro" id="IPR057326">
    <property type="entry name" value="KR_dom"/>
</dbReference>
<dbReference type="InterPro" id="IPR020904">
    <property type="entry name" value="Sc_DH/Rdtase_CS"/>
</dbReference>
<dbReference type="PRINTS" id="PR00080">
    <property type="entry name" value="SDRFAMILY"/>
</dbReference>